<evidence type="ECO:0000256" key="4">
    <source>
        <dbReference type="SAM" id="Coils"/>
    </source>
</evidence>
<name>A0AAV7I799_COTGL</name>
<sequence>MVMAESEQKSRIETNTASASRLQWLRQRREALEEKLARKNNELKNLCIDEAELTGILPPEIPLDPGESPPLFRRRVGTSFAYPQNLINKLKSSEAEESALELERQVQTSIATAAFAICSDSSESKAVRRKHRSVYQQAQRRIKELDTRLTFIRLSYGQLPRRPNIAESTPWQSSIFSDDTALPSGSTYAKHKSKKPRPPFNAAPDKILNPQLTYDKSSKVISPDESSLTSVHDQNHFKNDKSDWLNEGSVLGGGSSKSSRSDGIHDLNENSDIYILGNQQHRVSTYSHDSDEVSLHHKHPQLPERTYRMISNKEDSTPNLWPKRQSEVPYYNQRQLSSTYKQPSPRYHHYYHQSQLSPNISEILPSSQSVGANIETTGKFELTTNQYRSRLPYYPSDPFVHVSSNENFEQIPPVLHERNSMQDKLLKRNNHQSMPPISRRQEFASSADSWVINGDEILWPGVNTEYQQQQQHQQQHPDRFGSIDRRKYAGNINYQANALDLGQGLMTLGPQVGGLKPVQTKFVKQSNVTGFTSSQNNPKYLGSNTKGPARPERLNLSQSRTLLRTQSLGSVETWHQEDNKSITPVVETTAAITLPSPTAGSVFHSIVEDSPGPDTRSSYRDSEKEWYETSIDLDYSKPPATLSQTLKNLEIPAESNTRLSSSKSINGDAFEPSNFASPDNKLATDGRTIIHPGKYQPYKEVTKPFEMSDFYKYSTKFRKKIEPNNQPKNLNNNNNNNCSNNNNVNINGIESDSVENNMGFSRQRISTPHVPLVQARINPAQPILPCQSHIARRGNESDNKDCSNVQPSQQPSSKDSTVV</sequence>
<dbReference type="PANTHER" id="PTHR46079:SF2">
    <property type="entry name" value="FERM DOMAIN-CONTAINING PROTEIN"/>
    <property type="match status" value="1"/>
</dbReference>
<feature type="compositionally biased region" description="Polar residues" evidence="5">
    <location>
        <begin position="529"/>
        <end position="546"/>
    </location>
</feature>
<feature type="region of interest" description="Disordered" evidence="5">
    <location>
        <begin position="185"/>
        <end position="265"/>
    </location>
</feature>
<proteinExistence type="predicted"/>
<dbReference type="Proteomes" id="UP000826195">
    <property type="component" value="Unassembled WGS sequence"/>
</dbReference>
<evidence type="ECO:0000313" key="8">
    <source>
        <dbReference type="Proteomes" id="UP000826195"/>
    </source>
</evidence>
<protein>
    <recommendedName>
        <fullName evidence="6">Cytohesin Ubiquitin Protein Inducing domain-containing protein</fullName>
    </recommendedName>
</protein>
<accession>A0AAV7I799</accession>
<feature type="compositionally biased region" description="Basic and acidic residues" evidence="5">
    <location>
        <begin position="233"/>
        <end position="244"/>
    </location>
</feature>
<evidence type="ECO:0000256" key="3">
    <source>
        <dbReference type="ARBA" id="ARBA00023054"/>
    </source>
</evidence>
<feature type="region of interest" description="Disordered" evidence="5">
    <location>
        <begin position="529"/>
        <end position="550"/>
    </location>
</feature>
<keyword evidence="8" id="KW-1185">Reference proteome</keyword>
<dbReference type="GO" id="GO:0090162">
    <property type="term" value="P:establishment of epithelial cell polarity"/>
    <property type="evidence" value="ECO:0007669"/>
    <property type="project" value="InterPro"/>
</dbReference>
<dbReference type="Pfam" id="PF11819">
    <property type="entry name" value="CUPID"/>
    <property type="match status" value="1"/>
</dbReference>
<evidence type="ECO:0000256" key="2">
    <source>
        <dbReference type="ARBA" id="ARBA00022490"/>
    </source>
</evidence>
<evidence type="ECO:0000259" key="6">
    <source>
        <dbReference type="Pfam" id="PF11819"/>
    </source>
</evidence>
<dbReference type="EMBL" id="JAHXZJ010002609">
    <property type="protein sequence ID" value="KAH0541086.1"/>
    <property type="molecule type" value="Genomic_DNA"/>
</dbReference>
<feature type="domain" description="Cytohesin Ubiquitin Protein Inducing" evidence="6">
    <location>
        <begin position="4"/>
        <end position="125"/>
    </location>
</feature>
<evidence type="ECO:0000313" key="7">
    <source>
        <dbReference type="EMBL" id="KAH0541086.1"/>
    </source>
</evidence>
<evidence type="ECO:0000256" key="1">
    <source>
        <dbReference type="ARBA" id="ARBA00004496"/>
    </source>
</evidence>
<feature type="region of interest" description="Disordered" evidence="5">
    <location>
        <begin position="793"/>
        <end position="819"/>
    </location>
</feature>
<keyword evidence="2" id="KW-0963">Cytoplasm</keyword>
<keyword evidence="3 4" id="KW-0175">Coiled coil</keyword>
<feature type="coiled-coil region" evidence="4">
    <location>
        <begin position="22"/>
        <end position="49"/>
    </location>
</feature>
<reference evidence="7 8" key="1">
    <citation type="journal article" date="2021" name="J. Hered.">
        <title>A chromosome-level genome assembly of the parasitoid wasp, Cotesia glomerata (Hymenoptera: Braconidae).</title>
        <authorList>
            <person name="Pinto B.J."/>
            <person name="Weis J.J."/>
            <person name="Gamble T."/>
            <person name="Ode P.J."/>
            <person name="Paul R."/>
            <person name="Zaspel J.M."/>
        </authorList>
    </citation>
    <scope>NUCLEOTIDE SEQUENCE [LARGE SCALE GENOMIC DNA]</scope>
    <source>
        <strain evidence="7">CgM1</strain>
    </source>
</reference>
<feature type="compositionally biased region" description="Polar residues" evidence="5">
    <location>
        <begin position="802"/>
        <end position="819"/>
    </location>
</feature>
<dbReference type="InterPro" id="IPR047176">
    <property type="entry name" value="FRMD4A/B"/>
</dbReference>
<evidence type="ECO:0000256" key="5">
    <source>
        <dbReference type="SAM" id="MobiDB-lite"/>
    </source>
</evidence>
<organism evidence="7 8">
    <name type="scientific">Cotesia glomerata</name>
    <name type="common">Lepidopteran parasitic wasp</name>
    <name type="synonym">Apanteles glomeratus</name>
    <dbReference type="NCBI Taxonomy" id="32391"/>
    <lineage>
        <taxon>Eukaryota</taxon>
        <taxon>Metazoa</taxon>
        <taxon>Ecdysozoa</taxon>
        <taxon>Arthropoda</taxon>
        <taxon>Hexapoda</taxon>
        <taxon>Insecta</taxon>
        <taxon>Pterygota</taxon>
        <taxon>Neoptera</taxon>
        <taxon>Endopterygota</taxon>
        <taxon>Hymenoptera</taxon>
        <taxon>Apocrita</taxon>
        <taxon>Ichneumonoidea</taxon>
        <taxon>Braconidae</taxon>
        <taxon>Microgastrinae</taxon>
        <taxon>Cotesia</taxon>
    </lineage>
</organism>
<dbReference type="AlphaFoldDB" id="A0AAV7I799"/>
<comment type="caution">
    <text evidence="7">The sequence shown here is derived from an EMBL/GenBank/DDBJ whole genome shotgun (WGS) entry which is preliminary data.</text>
</comment>
<comment type="subcellular location">
    <subcellularLocation>
        <location evidence="1">Cytoplasm</location>
    </subcellularLocation>
</comment>
<gene>
    <name evidence="7" type="ORF">KQX54_021019</name>
</gene>
<dbReference type="InterPro" id="IPR021774">
    <property type="entry name" value="CUPID"/>
</dbReference>
<dbReference type="GO" id="GO:0005737">
    <property type="term" value="C:cytoplasm"/>
    <property type="evidence" value="ECO:0007669"/>
    <property type="project" value="UniProtKB-SubCell"/>
</dbReference>
<dbReference type="PANTHER" id="PTHR46079">
    <property type="entry name" value="FERM DOMAIN-CONTAINING PROTEIN 4"/>
    <property type="match status" value="1"/>
</dbReference>